<keyword evidence="2" id="KW-1185">Reference proteome</keyword>
<sequence>MSVGGRFCTSISTLMDTCEGGSHSHMEGTVKYSCHFGREDETLPRLCAPDDDPDKVCDKIAFVQSLAICGSLRLIQVVVSHMTTRTNRKIDNLRLELQPFVIDVIIVLPKANNL</sequence>
<dbReference type="EMBL" id="JBEAFC010000007">
    <property type="protein sequence ID" value="KAL1550476.1"/>
    <property type="molecule type" value="Genomic_DNA"/>
</dbReference>
<name>A0ABD1H231_SALDI</name>
<reference evidence="1 2" key="1">
    <citation type="submission" date="2024-06" db="EMBL/GenBank/DDBJ databases">
        <title>A chromosome level genome sequence of Diviner's sage (Salvia divinorum).</title>
        <authorList>
            <person name="Ford S.A."/>
            <person name="Ro D.-K."/>
            <person name="Ness R.W."/>
            <person name="Phillips M.A."/>
        </authorList>
    </citation>
    <scope>NUCLEOTIDE SEQUENCE [LARGE SCALE GENOMIC DNA]</scope>
    <source>
        <strain evidence="1">SAF-2024a</strain>
        <tissue evidence="1">Leaf</tissue>
    </source>
</reference>
<dbReference type="AlphaFoldDB" id="A0ABD1H231"/>
<proteinExistence type="predicted"/>
<protein>
    <submittedName>
        <fullName evidence="1">Uncharacterized protein</fullName>
    </submittedName>
</protein>
<gene>
    <name evidence="1" type="ORF">AAHA92_18431</name>
</gene>
<comment type="caution">
    <text evidence="1">The sequence shown here is derived from an EMBL/GenBank/DDBJ whole genome shotgun (WGS) entry which is preliminary data.</text>
</comment>
<dbReference type="Proteomes" id="UP001567538">
    <property type="component" value="Unassembled WGS sequence"/>
</dbReference>
<evidence type="ECO:0000313" key="2">
    <source>
        <dbReference type="Proteomes" id="UP001567538"/>
    </source>
</evidence>
<organism evidence="1 2">
    <name type="scientific">Salvia divinorum</name>
    <name type="common">Maria pastora</name>
    <name type="synonym">Diviner's sage</name>
    <dbReference type="NCBI Taxonomy" id="28513"/>
    <lineage>
        <taxon>Eukaryota</taxon>
        <taxon>Viridiplantae</taxon>
        <taxon>Streptophyta</taxon>
        <taxon>Embryophyta</taxon>
        <taxon>Tracheophyta</taxon>
        <taxon>Spermatophyta</taxon>
        <taxon>Magnoliopsida</taxon>
        <taxon>eudicotyledons</taxon>
        <taxon>Gunneridae</taxon>
        <taxon>Pentapetalae</taxon>
        <taxon>asterids</taxon>
        <taxon>lamiids</taxon>
        <taxon>Lamiales</taxon>
        <taxon>Lamiaceae</taxon>
        <taxon>Nepetoideae</taxon>
        <taxon>Mentheae</taxon>
        <taxon>Salviinae</taxon>
        <taxon>Salvia</taxon>
        <taxon>Salvia subgen. Calosphace</taxon>
    </lineage>
</organism>
<accession>A0ABD1H231</accession>
<evidence type="ECO:0000313" key="1">
    <source>
        <dbReference type="EMBL" id="KAL1550476.1"/>
    </source>
</evidence>